<reference evidence="2 3" key="1">
    <citation type="submission" date="2019-09" db="EMBL/GenBank/DDBJ databases">
        <title>Draft genome sequencing and comparative genomics of hatchery-associated Vibrios.</title>
        <authorList>
            <person name="Kehlet-Delgado H."/>
            <person name="Mueller R.S."/>
        </authorList>
    </citation>
    <scope>NUCLEOTIDE SEQUENCE [LARGE SCALE GENOMIC DNA]</scope>
    <source>
        <strain evidence="2 3">00-90-10</strain>
    </source>
</reference>
<evidence type="ECO:0000259" key="1">
    <source>
        <dbReference type="PROSITE" id="PS51186"/>
    </source>
</evidence>
<dbReference type="InterPro" id="IPR000182">
    <property type="entry name" value="GNAT_dom"/>
</dbReference>
<dbReference type="Pfam" id="PF00583">
    <property type="entry name" value="Acetyltransf_1"/>
    <property type="match status" value="1"/>
</dbReference>
<evidence type="ECO:0000313" key="3">
    <source>
        <dbReference type="Proteomes" id="UP000525336"/>
    </source>
</evidence>
<dbReference type="PROSITE" id="PS51186">
    <property type="entry name" value="GNAT"/>
    <property type="match status" value="1"/>
</dbReference>
<dbReference type="RefSeq" id="WP_171367194.1">
    <property type="nucleotide sequence ID" value="NZ_VTXW01000004.1"/>
</dbReference>
<dbReference type="InterPro" id="IPR016181">
    <property type="entry name" value="Acyl_CoA_acyltransferase"/>
</dbReference>
<organism evidence="2 3">
    <name type="scientific">Vibrio chagasii</name>
    <dbReference type="NCBI Taxonomy" id="170679"/>
    <lineage>
        <taxon>Bacteria</taxon>
        <taxon>Pseudomonadati</taxon>
        <taxon>Pseudomonadota</taxon>
        <taxon>Gammaproteobacteria</taxon>
        <taxon>Vibrionales</taxon>
        <taxon>Vibrionaceae</taxon>
        <taxon>Vibrio</taxon>
    </lineage>
</organism>
<dbReference type="AlphaFoldDB" id="A0A7Y4DQX9"/>
<dbReference type="CDD" id="cd04301">
    <property type="entry name" value="NAT_SF"/>
    <property type="match status" value="1"/>
</dbReference>
<accession>A0A7Y4DQX9</accession>
<evidence type="ECO:0000313" key="2">
    <source>
        <dbReference type="EMBL" id="NOH33070.1"/>
    </source>
</evidence>
<keyword evidence="2" id="KW-0808">Transferase</keyword>
<sequence>MVSYQQTKDLSASAQMTFLNMRSYYEQYSVEWDCLKIEEQIRDLTNFDIMLNGEIVGAIRLVFDDDSCYIRDLQVSEQHQGKGIGALAFIECERLAVEAGVNRLKLRVFKISPAFRLYERVGFAVDSADDRFYNMSKKLF</sequence>
<dbReference type="Proteomes" id="UP000525336">
    <property type="component" value="Unassembled WGS sequence"/>
</dbReference>
<dbReference type="EMBL" id="VTXW01000004">
    <property type="protein sequence ID" value="NOH33070.1"/>
    <property type="molecule type" value="Genomic_DNA"/>
</dbReference>
<feature type="domain" description="N-acetyltransferase" evidence="1">
    <location>
        <begin position="8"/>
        <end position="140"/>
    </location>
</feature>
<name>A0A7Y4DQX9_9VIBR</name>
<dbReference type="SUPFAM" id="SSF55729">
    <property type="entry name" value="Acyl-CoA N-acyltransferases (Nat)"/>
    <property type="match status" value="1"/>
</dbReference>
<dbReference type="GO" id="GO:0016747">
    <property type="term" value="F:acyltransferase activity, transferring groups other than amino-acyl groups"/>
    <property type="evidence" value="ECO:0007669"/>
    <property type="project" value="InterPro"/>
</dbReference>
<protein>
    <submittedName>
        <fullName evidence="2">GNAT family N-acetyltransferase</fullName>
    </submittedName>
</protein>
<comment type="caution">
    <text evidence="2">The sequence shown here is derived from an EMBL/GenBank/DDBJ whole genome shotgun (WGS) entry which is preliminary data.</text>
</comment>
<gene>
    <name evidence="2" type="ORF">F0245_06730</name>
</gene>
<dbReference type="Gene3D" id="3.40.630.30">
    <property type="match status" value="1"/>
</dbReference>
<proteinExistence type="predicted"/>